<dbReference type="GeneID" id="75055082"/>
<name>A0A7G5MY72_9FIRM</name>
<dbReference type="PANTHER" id="PTHR30313:SF2">
    <property type="entry name" value="DNA PRIMASE"/>
    <property type="match status" value="1"/>
</dbReference>
<dbReference type="GO" id="GO:0006269">
    <property type="term" value="P:DNA replication, synthesis of primer"/>
    <property type="evidence" value="ECO:0007669"/>
    <property type="project" value="TreeGrafter"/>
</dbReference>
<dbReference type="Pfam" id="PF01807">
    <property type="entry name" value="Zn_ribbon_DnaG"/>
    <property type="match status" value="1"/>
</dbReference>
<dbReference type="EMBL" id="CP039126">
    <property type="protein sequence ID" value="QMW79341.1"/>
    <property type="molecule type" value="Genomic_DNA"/>
</dbReference>
<keyword evidence="3" id="KW-0862">Zinc</keyword>
<keyword evidence="1" id="KW-0479">Metal-binding</keyword>
<dbReference type="GO" id="GO:0005737">
    <property type="term" value="C:cytoplasm"/>
    <property type="evidence" value="ECO:0007669"/>
    <property type="project" value="TreeGrafter"/>
</dbReference>
<feature type="domain" description="Zinc finger CHC2-type" evidence="4">
    <location>
        <begin position="37"/>
        <end position="89"/>
    </location>
</feature>
<evidence type="ECO:0000259" key="4">
    <source>
        <dbReference type="SMART" id="SM00400"/>
    </source>
</evidence>
<evidence type="ECO:0000313" key="7">
    <source>
        <dbReference type="EMBL" id="QMW79565.1"/>
    </source>
</evidence>
<dbReference type="GO" id="GO:0003677">
    <property type="term" value="F:DNA binding"/>
    <property type="evidence" value="ECO:0007669"/>
    <property type="project" value="InterPro"/>
</dbReference>
<protein>
    <recommendedName>
        <fullName evidence="4">Zinc finger CHC2-type domain-containing protein</fullName>
    </recommendedName>
</protein>
<evidence type="ECO:0000313" key="8">
    <source>
        <dbReference type="Proteomes" id="UP000515789"/>
    </source>
</evidence>
<dbReference type="InterPro" id="IPR050219">
    <property type="entry name" value="DnaG_primase"/>
</dbReference>
<evidence type="ECO:0000313" key="6">
    <source>
        <dbReference type="EMBL" id="QMW79341.1"/>
    </source>
</evidence>
<dbReference type="AlphaFoldDB" id="A0A7G5MY72"/>
<dbReference type="SUPFAM" id="SSF57783">
    <property type="entry name" value="Zinc beta-ribbon"/>
    <property type="match status" value="1"/>
</dbReference>
<dbReference type="InterPro" id="IPR002694">
    <property type="entry name" value="Znf_CHC2"/>
</dbReference>
<accession>A0A7G5MY72</accession>
<evidence type="ECO:0000313" key="5">
    <source>
        <dbReference type="EMBL" id="QMW77090.1"/>
    </source>
</evidence>
<dbReference type="PANTHER" id="PTHR30313">
    <property type="entry name" value="DNA PRIMASE"/>
    <property type="match status" value="1"/>
</dbReference>
<reference evidence="7 8" key="1">
    <citation type="submission" date="2019-04" db="EMBL/GenBank/DDBJ databases">
        <authorList>
            <person name="Schori C."/>
            <person name="Ahrens C."/>
        </authorList>
    </citation>
    <scope>NUCLEOTIDE SEQUENCE [LARGE SCALE GENOMIC DNA]</scope>
    <source>
        <strain evidence="7 8">DSM 2950</strain>
    </source>
</reference>
<organism evidence="7 8">
    <name type="scientific">Blautia producta</name>
    <dbReference type="NCBI Taxonomy" id="33035"/>
    <lineage>
        <taxon>Bacteria</taxon>
        <taxon>Bacillati</taxon>
        <taxon>Bacillota</taxon>
        <taxon>Clostridia</taxon>
        <taxon>Lachnospirales</taxon>
        <taxon>Lachnospiraceae</taxon>
        <taxon>Blautia</taxon>
    </lineage>
</organism>
<evidence type="ECO:0000256" key="3">
    <source>
        <dbReference type="ARBA" id="ARBA00022833"/>
    </source>
</evidence>
<evidence type="ECO:0000256" key="2">
    <source>
        <dbReference type="ARBA" id="ARBA00022771"/>
    </source>
</evidence>
<keyword evidence="2" id="KW-0863">Zinc-finger</keyword>
<dbReference type="GO" id="GO:0008270">
    <property type="term" value="F:zinc ion binding"/>
    <property type="evidence" value="ECO:0007669"/>
    <property type="project" value="UniProtKB-KW"/>
</dbReference>
<evidence type="ECO:0000256" key="1">
    <source>
        <dbReference type="ARBA" id="ARBA00022723"/>
    </source>
</evidence>
<dbReference type="SMART" id="SM00400">
    <property type="entry name" value="ZnF_CHCC"/>
    <property type="match status" value="1"/>
</dbReference>
<dbReference type="InterPro" id="IPR036977">
    <property type="entry name" value="DNA_primase_Znf_CHC2"/>
</dbReference>
<gene>
    <name evidence="5" type="ORF">E5259_05435</name>
    <name evidence="6" type="ORF">E5259_17995</name>
    <name evidence="7" type="ORF">E5259_19265</name>
</gene>
<dbReference type="EMBL" id="CP039126">
    <property type="protein sequence ID" value="QMW77090.1"/>
    <property type="molecule type" value="Genomic_DNA"/>
</dbReference>
<dbReference type="GO" id="GO:0003899">
    <property type="term" value="F:DNA-directed RNA polymerase activity"/>
    <property type="evidence" value="ECO:0007669"/>
    <property type="project" value="InterPro"/>
</dbReference>
<dbReference type="RefSeq" id="WP_018597335.1">
    <property type="nucleotide sequence ID" value="NZ_CABLBP010000049.1"/>
</dbReference>
<sequence>MKNSHLCKEDYQEIKQRVGMRQAAEFYGYSVDRQGRCLCPFHNDKKPSMKIYPNDKGYYCFSCGSGGDVITFVSRLYGINNEGAARKLIEDFSLPIKTEGLSYREKRERDLRIRERKRREQFRKEAYTVLEVYRRLLCEAIRDPRDRHFVEAAQELTIVEYRLDCLRNDLEDYFNDEKAVKKVGEIRKRVIDWYGSFDGGGAISR</sequence>
<dbReference type="EMBL" id="CP039126">
    <property type="protein sequence ID" value="QMW79565.1"/>
    <property type="molecule type" value="Genomic_DNA"/>
</dbReference>
<proteinExistence type="predicted"/>
<dbReference type="Proteomes" id="UP000515789">
    <property type="component" value="Chromosome"/>
</dbReference>
<dbReference type="Gene3D" id="3.90.580.10">
    <property type="entry name" value="Zinc finger, CHC2-type domain"/>
    <property type="match status" value="1"/>
</dbReference>